<name>A0ABW3ZBX9_9HYPH</name>
<proteinExistence type="predicted"/>
<accession>A0ABW3ZBX9</accession>
<evidence type="ECO:0000313" key="1">
    <source>
        <dbReference type="EMBL" id="MFD1333718.1"/>
    </source>
</evidence>
<evidence type="ECO:0000313" key="2">
    <source>
        <dbReference type="Proteomes" id="UP001597171"/>
    </source>
</evidence>
<comment type="caution">
    <text evidence="1">The sequence shown here is derived from an EMBL/GenBank/DDBJ whole genome shotgun (WGS) entry which is preliminary data.</text>
</comment>
<protein>
    <submittedName>
        <fullName evidence="1">Uncharacterized protein</fullName>
    </submittedName>
</protein>
<dbReference type="EMBL" id="JBHTMX010000310">
    <property type="protein sequence ID" value="MFD1333718.1"/>
    <property type="molecule type" value="Genomic_DNA"/>
</dbReference>
<sequence>MEAVLGRAAELHPKASEAFALVATTPGDPLESEAETFATATETPVVRFAPAPLRLAVLEAAGRPLGYRVEGATAGFAPDASSDLAGARDNLLRQAPPGELRMEADFDPAAPGIVWLDPFDRRIISPERAMEIASDLLRHRARTARRSVGCGVTRWKRAAVAAMLDGPNGAPLFEADP</sequence>
<feature type="non-terminal residue" evidence="1">
    <location>
        <position position="177"/>
    </location>
</feature>
<gene>
    <name evidence="1" type="ORF">ACFQ4O_17070</name>
</gene>
<reference evidence="2" key="1">
    <citation type="journal article" date="2019" name="Int. J. Syst. Evol. Microbiol.">
        <title>The Global Catalogue of Microorganisms (GCM) 10K type strain sequencing project: providing services to taxonomists for standard genome sequencing and annotation.</title>
        <authorList>
            <consortium name="The Broad Institute Genomics Platform"/>
            <consortium name="The Broad Institute Genome Sequencing Center for Infectious Disease"/>
            <person name="Wu L."/>
            <person name="Ma J."/>
        </authorList>
    </citation>
    <scope>NUCLEOTIDE SEQUENCE [LARGE SCALE GENOMIC DNA]</scope>
    <source>
        <strain evidence="2">CCUG 61696</strain>
    </source>
</reference>
<dbReference type="Proteomes" id="UP001597171">
    <property type="component" value="Unassembled WGS sequence"/>
</dbReference>
<keyword evidence="2" id="KW-1185">Reference proteome</keyword>
<organism evidence="1 2">
    <name type="scientific">Methylopila musalis</name>
    <dbReference type="NCBI Taxonomy" id="1134781"/>
    <lineage>
        <taxon>Bacteria</taxon>
        <taxon>Pseudomonadati</taxon>
        <taxon>Pseudomonadota</taxon>
        <taxon>Alphaproteobacteria</taxon>
        <taxon>Hyphomicrobiales</taxon>
        <taxon>Methylopilaceae</taxon>
        <taxon>Methylopila</taxon>
    </lineage>
</organism>